<accession>A0A1J5PSC9</accession>
<name>A0A1J5PSC9_9ZZZZ</name>
<protein>
    <submittedName>
        <fullName evidence="1">Uncharacterized protein</fullName>
    </submittedName>
</protein>
<organism evidence="1">
    <name type="scientific">mine drainage metagenome</name>
    <dbReference type="NCBI Taxonomy" id="410659"/>
    <lineage>
        <taxon>unclassified sequences</taxon>
        <taxon>metagenomes</taxon>
        <taxon>ecological metagenomes</taxon>
    </lineage>
</organism>
<sequence>MLAMDTVLRTNSLTEAVMASNDCRTWTISPSRRSSDSPPARVLARLRLDVALTCWAFSEMSVTLTVICSIVAATAEAASACRFEPSATTWAFSESSFEAPLTALASSSTSRTACWKLAIESLNAAAIWATSSSPSTSTRLVRSPRFNSIAAVLMRMMAATVWWRTKKLIISPSATESSKTPTSIFTTMPEVAAAC</sequence>
<evidence type="ECO:0000313" key="1">
    <source>
        <dbReference type="EMBL" id="OIQ74401.1"/>
    </source>
</evidence>
<proteinExistence type="predicted"/>
<dbReference type="EMBL" id="MLJW01002521">
    <property type="protein sequence ID" value="OIQ74401.1"/>
    <property type="molecule type" value="Genomic_DNA"/>
</dbReference>
<dbReference type="AlphaFoldDB" id="A0A1J5PSC9"/>
<reference evidence="1" key="1">
    <citation type="submission" date="2016-10" db="EMBL/GenBank/DDBJ databases">
        <title>Sequence of Gallionella enrichment culture.</title>
        <authorList>
            <person name="Poehlein A."/>
            <person name="Muehling M."/>
            <person name="Daniel R."/>
        </authorList>
    </citation>
    <scope>NUCLEOTIDE SEQUENCE</scope>
</reference>
<comment type="caution">
    <text evidence="1">The sequence shown here is derived from an EMBL/GenBank/DDBJ whole genome shotgun (WGS) entry which is preliminary data.</text>
</comment>
<gene>
    <name evidence="1" type="ORF">GALL_439500</name>
</gene>